<sequence>MSSPPLKKTRRGLRSPLNSIRRKILTALRIAGLSPLLEAVLDHNILVVRPREATTIRYGYPLTKSSRGSQPHDYAPPVEVTTTLQHCHWALSQEFFLSTDYELPTMLQATVAIQSRLTPAELNWIREHNTKSISSWIAHKLPASHKTSPAAAHWNVNHISELVNLTHYVDTTLCENLAEGFPLLGQIPSGGVFPPATKPRVAKFAADDLSCSTVSLSKVASYLLRTPVEQRLQDAVISDVYNEIKLGRATGPYDLHDLPASITYASPLFAIDQTDKIRLISNYSFAAGGKRFNDAVTTSHKVEMPRLPHLARLLSSMPQTTADMIHVARLDHLSAYRQLPLLPCDAVKAAGMFVDKNGVPKVFIPLVCPFGAVA</sequence>
<dbReference type="OrthoDB" id="10501971at2759"/>
<feature type="non-terminal residue" evidence="1">
    <location>
        <position position="374"/>
    </location>
</feature>
<gene>
    <name evidence="1" type="ORF">FOL47_000895</name>
</gene>
<protein>
    <submittedName>
        <fullName evidence="1">Uncharacterized protein</fullName>
    </submittedName>
</protein>
<evidence type="ECO:0000313" key="2">
    <source>
        <dbReference type="Proteomes" id="UP000591131"/>
    </source>
</evidence>
<dbReference type="EMBL" id="JAAPAO010001190">
    <property type="protein sequence ID" value="KAF4650740.1"/>
    <property type="molecule type" value="Genomic_DNA"/>
</dbReference>
<keyword evidence="2" id="KW-1185">Reference proteome</keyword>
<accession>A0A7J6KUH8</accession>
<comment type="caution">
    <text evidence="1">The sequence shown here is derived from an EMBL/GenBank/DDBJ whole genome shotgun (WGS) entry which is preliminary data.</text>
</comment>
<dbReference type="Proteomes" id="UP000591131">
    <property type="component" value="Unassembled WGS sequence"/>
</dbReference>
<proteinExistence type="predicted"/>
<organism evidence="1 2">
    <name type="scientific">Perkinsus chesapeaki</name>
    <name type="common">Clam parasite</name>
    <name type="synonym">Perkinsus andrewsi</name>
    <dbReference type="NCBI Taxonomy" id="330153"/>
    <lineage>
        <taxon>Eukaryota</taxon>
        <taxon>Sar</taxon>
        <taxon>Alveolata</taxon>
        <taxon>Perkinsozoa</taxon>
        <taxon>Perkinsea</taxon>
        <taxon>Perkinsida</taxon>
        <taxon>Perkinsidae</taxon>
        <taxon>Perkinsus</taxon>
    </lineage>
</organism>
<name>A0A7J6KUH8_PERCH</name>
<reference evidence="1 2" key="1">
    <citation type="submission" date="2020-04" db="EMBL/GenBank/DDBJ databases">
        <title>Perkinsus chesapeaki whole genome sequence.</title>
        <authorList>
            <person name="Bogema D.R."/>
        </authorList>
    </citation>
    <scope>NUCLEOTIDE SEQUENCE [LARGE SCALE GENOMIC DNA]</scope>
    <source>
        <strain evidence="1">ATCC PRA-425</strain>
    </source>
</reference>
<dbReference type="AlphaFoldDB" id="A0A7J6KUH8"/>
<evidence type="ECO:0000313" key="1">
    <source>
        <dbReference type="EMBL" id="KAF4650740.1"/>
    </source>
</evidence>